<protein>
    <submittedName>
        <fullName evidence="1">35898_t:CDS:1</fullName>
    </submittedName>
</protein>
<keyword evidence="2" id="KW-1185">Reference proteome</keyword>
<evidence type="ECO:0000313" key="1">
    <source>
        <dbReference type="EMBL" id="CAG8836326.1"/>
    </source>
</evidence>
<proteinExistence type="predicted"/>
<dbReference type="EMBL" id="CAJVQC010114352">
    <property type="protein sequence ID" value="CAG8836326.1"/>
    <property type="molecule type" value="Genomic_DNA"/>
</dbReference>
<comment type="caution">
    <text evidence="1">The sequence shown here is derived from an EMBL/GenBank/DDBJ whole genome shotgun (WGS) entry which is preliminary data.</text>
</comment>
<accession>A0ACA9SDH0</accession>
<organism evidence="1 2">
    <name type="scientific">Racocetra persica</name>
    <dbReference type="NCBI Taxonomy" id="160502"/>
    <lineage>
        <taxon>Eukaryota</taxon>
        <taxon>Fungi</taxon>
        <taxon>Fungi incertae sedis</taxon>
        <taxon>Mucoromycota</taxon>
        <taxon>Glomeromycotina</taxon>
        <taxon>Glomeromycetes</taxon>
        <taxon>Diversisporales</taxon>
        <taxon>Gigasporaceae</taxon>
        <taxon>Racocetra</taxon>
    </lineage>
</organism>
<reference evidence="1" key="1">
    <citation type="submission" date="2021-06" db="EMBL/GenBank/DDBJ databases">
        <authorList>
            <person name="Kallberg Y."/>
            <person name="Tangrot J."/>
            <person name="Rosling A."/>
        </authorList>
    </citation>
    <scope>NUCLEOTIDE SEQUENCE</scope>
    <source>
        <strain evidence="1">MA461A</strain>
    </source>
</reference>
<dbReference type="Proteomes" id="UP000789920">
    <property type="component" value="Unassembled WGS sequence"/>
</dbReference>
<gene>
    <name evidence="1" type="ORF">RPERSI_LOCUS29893</name>
</gene>
<sequence length="83" mass="9084">MSKLLSDNNAQEMSISMVNKNSDDSRLESGPLEDTMIEDNILDKCGSKDNEHLDLLDEADSLKTSEKINGQSGTQHGSSELVE</sequence>
<feature type="non-terminal residue" evidence="1">
    <location>
        <position position="83"/>
    </location>
</feature>
<evidence type="ECO:0000313" key="2">
    <source>
        <dbReference type="Proteomes" id="UP000789920"/>
    </source>
</evidence>
<name>A0ACA9SDH0_9GLOM</name>